<evidence type="ECO:0000313" key="2">
    <source>
        <dbReference type="EMBL" id="QEK79377.1"/>
    </source>
</evidence>
<sequence length="151" mass="16575">MSFLEVFVMSLIPTFEGRYAVVYGIQRGYGIFESIMAAILGVIILSLVLPYALPYIDKIMELLMSTPLGKISKLYIYYLERTRKKASPYVKKWGFLGLVVFVAIPLPGTGIWTGSLAAYVLGIDKKSTIPALLIGGLLSLAITTLPTISLH</sequence>
<feature type="transmembrane region" description="Helical" evidence="1">
    <location>
        <begin position="127"/>
        <end position="148"/>
    </location>
</feature>
<dbReference type="PANTHER" id="PTHR36007">
    <property type="entry name" value="TRANSPORT PROTEIN-RELATED"/>
    <property type="match status" value="1"/>
</dbReference>
<dbReference type="OrthoDB" id="116567at2157"/>
<organism evidence="2 3">
    <name type="scientific">Pyrococcus furiosus (strain ATCC 43587 / DSM 3638 / JCM 8422 / Vc1)</name>
    <dbReference type="NCBI Taxonomy" id="186497"/>
    <lineage>
        <taxon>Archaea</taxon>
        <taxon>Methanobacteriati</taxon>
        <taxon>Methanobacteriota</taxon>
        <taxon>Thermococci</taxon>
        <taxon>Thermococcales</taxon>
        <taxon>Thermococcaceae</taxon>
        <taxon>Pyrococcus</taxon>
    </lineage>
</organism>
<accession>A0A5C0XRA4</accession>
<dbReference type="RefSeq" id="WP_011012916.1">
    <property type="nucleotide sequence ID" value="NC_003413.1"/>
</dbReference>
<dbReference type="Proteomes" id="UP000324354">
    <property type="component" value="Chromosome"/>
</dbReference>
<dbReference type="AlphaFoldDB" id="A0A5C0XRA4"/>
<proteinExistence type="predicted"/>
<keyword evidence="1" id="KW-0812">Transmembrane</keyword>
<protein>
    <submittedName>
        <fullName evidence="2">Ligand-binding protein SH3</fullName>
    </submittedName>
</protein>
<gene>
    <name evidence="2" type="ORF">PFDSM3638_08925</name>
</gene>
<dbReference type="GeneID" id="41713593"/>
<feature type="transmembrane region" description="Helical" evidence="1">
    <location>
        <begin position="93"/>
        <end position="121"/>
    </location>
</feature>
<dbReference type="EMBL" id="CP023154">
    <property type="protein sequence ID" value="QEK79377.1"/>
    <property type="molecule type" value="Genomic_DNA"/>
</dbReference>
<dbReference type="PANTHER" id="PTHR36007:SF2">
    <property type="entry name" value="TRANSPORT PROTEIN-RELATED"/>
    <property type="match status" value="1"/>
</dbReference>
<keyword evidence="1" id="KW-0472">Membrane</keyword>
<feature type="transmembrane region" description="Helical" evidence="1">
    <location>
        <begin position="35"/>
        <end position="56"/>
    </location>
</feature>
<name>A0A5C0XRA4_PYRFU</name>
<dbReference type="Pfam" id="PF06695">
    <property type="entry name" value="Sm_multidrug_ex"/>
    <property type="match status" value="1"/>
</dbReference>
<reference evidence="2 3" key="1">
    <citation type="submission" date="2017-08" db="EMBL/GenBank/DDBJ databases">
        <title>Resequencing and Reannotation of the genome of Pyrococcus furiosus type strain DSM3638.</title>
        <authorList>
            <person name="Reichelt R.M."/>
            <person name="Bunk B."/>
        </authorList>
    </citation>
    <scope>NUCLEOTIDE SEQUENCE [LARGE SCALE GENOMIC DNA]</scope>
    <source>
        <strain evidence="2 3">DSM 3638</strain>
    </source>
</reference>
<evidence type="ECO:0000313" key="3">
    <source>
        <dbReference type="Proteomes" id="UP000324354"/>
    </source>
</evidence>
<dbReference type="InterPro" id="IPR009577">
    <property type="entry name" value="Sm_multidrug_ex"/>
</dbReference>
<dbReference type="GeneID" id="13300508"/>
<keyword evidence="1" id="KW-1133">Transmembrane helix</keyword>
<evidence type="ECO:0000256" key="1">
    <source>
        <dbReference type="SAM" id="Phobius"/>
    </source>
</evidence>